<dbReference type="OrthoDB" id="426645at2759"/>
<evidence type="ECO:0000256" key="1">
    <source>
        <dbReference type="SAM" id="MobiDB-lite"/>
    </source>
</evidence>
<accession>A0A1Q9BXH0</accession>
<feature type="compositionally biased region" description="Low complexity" evidence="1">
    <location>
        <begin position="830"/>
        <end position="839"/>
    </location>
</feature>
<organism evidence="3 4">
    <name type="scientific">Symbiodinium microadriaticum</name>
    <name type="common">Dinoflagellate</name>
    <name type="synonym">Zooxanthella microadriatica</name>
    <dbReference type="NCBI Taxonomy" id="2951"/>
    <lineage>
        <taxon>Eukaryota</taxon>
        <taxon>Sar</taxon>
        <taxon>Alveolata</taxon>
        <taxon>Dinophyceae</taxon>
        <taxon>Suessiales</taxon>
        <taxon>Symbiodiniaceae</taxon>
        <taxon>Symbiodinium</taxon>
    </lineage>
</organism>
<dbReference type="PANTHER" id="PTHR19446">
    <property type="entry name" value="REVERSE TRANSCRIPTASES"/>
    <property type="match status" value="1"/>
</dbReference>
<name>A0A1Q9BXH0_SYMMI</name>
<gene>
    <name evidence="3" type="primary">Pol</name>
    <name evidence="3" type="ORF">AK812_SmicGene44849</name>
</gene>
<keyword evidence="4" id="KW-1185">Reference proteome</keyword>
<dbReference type="EMBL" id="LSRX01002545">
    <property type="protein sequence ID" value="OLP75366.1"/>
    <property type="molecule type" value="Genomic_DNA"/>
</dbReference>
<dbReference type="PROSITE" id="PS50878">
    <property type="entry name" value="RT_POL"/>
    <property type="match status" value="1"/>
</dbReference>
<comment type="caution">
    <text evidence="3">The sequence shown here is derived from an EMBL/GenBank/DDBJ whole genome shotgun (WGS) entry which is preliminary data.</text>
</comment>
<feature type="region of interest" description="Disordered" evidence="1">
    <location>
        <begin position="762"/>
        <end position="850"/>
    </location>
</feature>
<feature type="domain" description="Reverse transcriptase" evidence="2">
    <location>
        <begin position="324"/>
        <end position="595"/>
    </location>
</feature>
<dbReference type="AlphaFoldDB" id="A0A1Q9BXH0"/>
<feature type="compositionally biased region" description="Polar residues" evidence="1">
    <location>
        <begin position="805"/>
        <end position="816"/>
    </location>
</feature>
<evidence type="ECO:0000313" key="4">
    <source>
        <dbReference type="Proteomes" id="UP000186817"/>
    </source>
</evidence>
<feature type="compositionally biased region" description="Low complexity" evidence="1">
    <location>
        <begin position="763"/>
        <end position="773"/>
    </location>
</feature>
<dbReference type="InterPro" id="IPR000477">
    <property type="entry name" value="RT_dom"/>
</dbReference>
<sequence>MRILSHFSPQHSWNLLGLLLYFLAIASMRQWFAAQWLHPWHLLFPSPLPRAPTPSGQHPQGLPLPRIRSWQTRLNQSIAYFCIPPRYRPPGLSLYAPSLSATQTYPAALLHIRRNLHWTGRPGPKSGTDLIDINQSEPQLTQVRGVRVASTSHSTLKSNRLPHLLFPELRAKACCRYFPKTPEALRYGAAGRHNRRQLYLEHITSAQQAANRHDSRTLYSIIRQLAPKQPRRRIQLRDANHALLTNAQELQALKAFCVDLFQPQQPPILAHNPAPPCQLTVEEIYGSLTQLKAGKAVPRHLAPAVAWKGAADIMAPMLAHCFNLSAASGHYHNTWTDSWVAWLAKPHKTPDRPAHLRPIALQDAGGKSIAKALQVQAAPWVANALAALPQYAYVKGRLLETAVLRAVGHCRQVRASLAKGTTNIRSRWEGRTPTTCFGGALLALDLSQAFDRVDRRKLCHSLEASGMPSPLVAAIMQWHATMFYHLDVAGHKDHVRCGRGLRQGCPLSPTLWVCVTAVILEKIQQATSRAWMETMLTFFADDILEAWEFNCEADLQWFVHCIQATFQILEDFGMLVNAHKSSLIQTLLSLSGIVPRAANWIKESTADEDDTITASNAEQASPDLTRPQPEAVTEDLAPDTECLPSVHFQRIHRDLWERYNADTTQDVPEQYTLRLPGHRQWLQMTGTVRLITSYVTPSGYDKPAHSALCARTRSRRNILPSQHPFWIKPPAIQMALTAAELELQNMYKGLLPSLRGQLIASTAAGGPQSSGTPGPTPPPAAITPNQPSFVPGAVAEGAQKRRIATPQTQPRRQTNKGAKGKGRGDRQGRNNPPWNQQPVNPNPEPGANMSSWLQNPQILYDLIRLVMRHEQQLMRLGQDTTILFTFQNRPGQVENLLPHLWRISQAWKERMDSDEVDQRPKMSLRVTVLQSVILEIRTRTQAILQKPECQAPLIKKGWLREDHTWPYLQWDAAKQDLVPQPLQRHMSQADLEGLLAELQENVSSEGALFRFQAHRQLAEEMTGHQLTFQAEIGLRSPGALQLHNNLLRLANLSALQLIGLRVHVPRLQLSTLAQTLQGIAAATQFDGIWEAPYTHALTHAPDTVCLHLQRYAITHDAQVGKGKAAPQIELDVLQARLDAACRTAQKKGLFHLSWLPVGRCLGIIAELHLQDNHPPLTARPTCSLHWMRRALTDITVATAVAADMNVMSHRGGDLAATQ</sequence>
<evidence type="ECO:0000259" key="2">
    <source>
        <dbReference type="PROSITE" id="PS50878"/>
    </source>
</evidence>
<dbReference type="InterPro" id="IPR043502">
    <property type="entry name" value="DNA/RNA_pol_sf"/>
</dbReference>
<dbReference type="SUPFAM" id="SSF56672">
    <property type="entry name" value="DNA/RNA polymerases"/>
    <property type="match status" value="1"/>
</dbReference>
<protein>
    <submittedName>
        <fullName evidence="3">LINE-1 retrotransposable element ORF2 protein</fullName>
    </submittedName>
</protein>
<dbReference type="Pfam" id="PF00078">
    <property type="entry name" value="RVT_1"/>
    <property type="match status" value="1"/>
</dbReference>
<evidence type="ECO:0000313" key="3">
    <source>
        <dbReference type="EMBL" id="OLP75366.1"/>
    </source>
</evidence>
<proteinExistence type="predicted"/>
<dbReference type="Proteomes" id="UP000186817">
    <property type="component" value="Unassembled WGS sequence"/>
</dbReference>
<feature type="region of interest" description="Disordered" evidence="1">
    <location>
        <begin position="605"/>
        <end position="631"/>
    </location>
</feature>
<reference evidence="3 4" key="1">
    <citation type="submission" date="2016-02" db="EMBL/GenBank/DDBJ databases">
        <title>Genome analysis of coral dinoflagellate symbionts highlights evolutionary adaptations to a symbiotic lifestyle.</title>
        <authorList>
            <person name="Aranda M."/>
            <person name="Li Y."/>
            <person name="Liew Y.J."/>
            <person name="Baumgarten S."/>
            <person name="Simakov O."/>
            <person name="Wilson M."/>
            <person name="Piel J."/>
            <person name="Ashoor H."/>
            <person name="Bougouffa S."/>
            <person name="Bajic V.B."/>
            <person name="Ryu T."/>
            <person name="Ravasi T."/>
            <person name="Bayer T."/>
            <person name="Micklem G."/>
            <person name="Kim H."/>
            <person name="Bhak J."/>
            <person name="Lajeunesse T.C."/>
            <person name="Voolstra C.R."/>
        </authorList>
    </citation>
    <scope>NUCLEOTIDE SEQUENCE [LARGE SCALE GENOMIC DNA]</scope>
    <source>
        <strain evidence="3 4">CCMP2467</strain>
    </source>
</reference>